<name>A0A8J3KTI1_9ACTN</name>
<dbReference type="InterPro" id="IPR013530">
    <property type="entry name" value="PAD_C"/>
</dbReference>
<feature type="compositionally biased region" description="Low complexity" evidence="1">
    <location>
        <begin position="414"/>
        <end position="423"/>
    </location>
</feature>
<feature type="chain" id="PRO_5035281304" description="Protein-arginine deiminase C-terminal domain-containing protein" evidence="2">
    <location>
        <begin position="27"/>
        <end position="512"/>
    </location>
</feature>
<proteinExistence type="predicted"/>
<organism evidence="4 5">
    <name type="scientific">Catellatospora citrea</name>
    <dbReference type="NCBI Taxonomy" id="53366"/>
    <lineage>
        <taxon>Bacteria</taxon>
        <taxon>Bacillati</taxon>
        <taxon>Actinomycetota</taxon>
        <taxon>Actinomycetes</taxon>
        <taxon>Micromonosporales</taxon>
        <taxon>Micromonosporaceae</taxon>
        <taxon>Catellatospora</taxon>
    </lineage>
</organism>
<keyword evidence="5" id="KW-1185">Reference proteome</keyword>
<evidence type="ECO:0000259" key="3">
    <source>
        <dbReference type="Pfam" id="PF03068"/>
    </source>
</evidence>
<dbReference type="GO" id="GO:0005509">
    <property type="term" value="F:calcium ion binding"/>
    <property type="evidence" value="ECO:0007669"/>
    <property type="project" value="InterPro"/>
</dbReference>
<feature type="region of interest" description="Disordered" evidence="1">
    <location>
        <begin position="402"/>
        <end position="435"/>
    </location>
</feature>
<dbReference type="Proteomes" id="UP000659904">
    <property type="component" value="Unassembled WGS sequence"/>
</dbReference>
<accession>A0A8J3KTI1</accession>
<evidence type="ECO:0000313" key="4">
    <source>
        <dbReference type="EMBL" id="GIG03144.1"/>
    </source>
</evidence>
<evidence type="ECO:0000313" key="5">
    <source>
        <dbReference type="Proteomes" id="UP000659904"/>
    </source>
</evidence>
<comment type="caution">
    <text evidence="4">The sequence shown here is derived from an EMBL/GenBank/DDBJ whole genome shotgun (WGS) entry which is preliminary data.</text>
</comment>
<dbReference type="Pfam" id="PF03068">
    <property type="entry name" value="PAD"/>
    <property type="match status" value="1"/>
</dbReference>
<sequence>MKWNSTTLLMGAIGFGMIAVPTSAAAATVPVAGLRIGQSDIFLPNIDDDAGGCRSRARQLAADAVPREEANEGRFQVRKEELSQEPDQENAEREFAELRRAHQWEQNQADRDMAACNDAADTVVNGPEDETDLARLRIAAWTGAPDSAAGRLTVSAEAVEHVRLFIKRGQWELVTGQTVISGRELRQGAELGIEGRDVVRDRAVWDGRAGVTLTVTAGRRVAQGTVQLREAPVLTQVNTQRLQAILATGPSADSNVQQWHAVVNSAAQPTGGLRELDVQTEWMQDLFEPAYTSMPGPDGRPHGIRVLIKTANDTHRVSARVVFTDLAGPGVAALHIGHEPVVDEDGGNSYDTYDSMGNLETIPPTPGHPSGQIIVGGDGVAGSPAGPAKELLGLLRAQRGIQEVTRSTPPGWRSATSTSSSSSCPHRAAGSAGGPWSPILTPGWGCCVNSRAADTARSRCTPICPPSNGRTTTRPTCAPSMSSWPTSSSWTRTGSPAAASPPTSTSSSGRPG</sequence>
<feature type="signal peptide" evidence="2">
    <location>
        <begin position="1"/>
        <end position="26"/>
    </location>
</feature>
<feature type="compositionally biased region" description="Low complexity" evidence="1">
    <location>
        <begin position="479"/>
        <end position="512"/>
    </location>
</feature>
<dbReference type="AlphaFoldDB" id="A0A8J3KTI1"/>
<dbReference type="SUPFAM" id="SSF55909">
    <property type="entry name" value="Pentein"/>
    <property type="match status" value="1"/>
</dbReference>
<protein>
    <recommendedName>
        <fullName evidence="3">Protein-arginine deiminase C-terminal domain-containing protein</fullName>
    </recommendedName>
</protein>
<dbReference type="Gene3D" id="3.75.10.10">
    <property type="entry name" value="L-arginine/glycine Amidinotransferase, Chain A"/>
    <property type="match status" value="1"/>
</dbReference>
<evidence type="ECO:0000256" key="1">
    <source>
        <dbReference type="SAM" id="MobiDB-lite"/>
    </source>
</evidence>
<dbReference type="GO" id="GO:0004668">
    <property type="term" value="F:protein-arginine deiminase activity"/>
    <property type="evidence" value="ECO:0007669"/>
    <property type="project" value="InterPro"/>
</dbReference>
<keyword evidence="2" id="KW-0732">Signal</keyword>
<evidence type="ECO:0000256" key="2">
    <source>
        <dbReference type="SAM" id="SignalP"/>
    </source>
</evidence>
<dbReference type="EMBL" id="BONH01000072">
    <property type="protein sequence ID" value="GIG03144.1"/>
    <property type="molecule type" value="Genomic_DNA"/>
</dbReference>
<reference evidence="4 5" key="1">
    <citation type="submission" date="2021-01" db="EMBL/GenBank/DDBJ databases">
        <title>Whole genome shotgun sequence of Catellatospora citrea NBRC 14495.</title>
        <authorList>
            <person name="Komaki H."/>
            <person name="Tamura T."/>
        </authorList>
    </citation>
    <scope>NUCLEOTIDE SEQUENCE [LARGE SCALE GENOMIC DNA]</scope>
    <source>
        <strain evidence="4 5">NBRC 14495</strain>
    </source>
</reference>
<gene>
    <name evidence="4" type="ORF">Cci01nite_82370</name>
</gene>
<feature type="domain" description="Protein-arginine deiminase C-terminal" evidence="3">
    <location>
        <begin position="222"/>
        <end position="399"/>
    </location>
</feature>
<feature type="region of interest" description="Disordered" evidence="1">
    <location>
        <begin position="458"/>
        <end position="512"/>
    </location>
</feature>
<dbReference type="GO" id="GO:0005737">
    <property type="term" value="C:cytoplasm"/>
    <property type="evidence" value="ECO:0007669"/>
    <property type="project" value="InterPro"/>
</dbReference>